<comment type="subcellular location">
    <subcellularLocation>
        <location evidence="1">Membrane</location>
        <topology evidence="1">Multi-pass membrane protein</topology>
    </subcellularLocation>
</comment>
<evidence type="ECO:0000256" key="6">
    <source>
        <dbReference type="SAM" id="Phobius"/>
    </source>
</evidence>
<dbReference type="CDD" id="cd17328">
    <property type="entry name" value="MFS_spinster_like"/>
    <property type="match status" value="1"/>
</dbReference>
<keyword evidence="4 6" id="KW-1133">Transmembrane helix</keyword>
<keyword evidence="9" id="KW-1185">Reference proteome</keyword>
<feature type="transmembrane region" description="Helical" evidence="6">
    <location>
        <begin position="309"/>
        <end position="335"/>
    </location>
</feature>
<evidence type="ECO:0000313" key="9">
    <source>
        <dbReference type="Proteomes" id="UP000322077"/>
    </source>
</evidence>
<dbReference type="InterPro" id="IPR036259">
    <property type="entry name" value="MFS_trans_sf"/>
</dbReference>
<dbReference type="Gene3D" id="1.20.1250.20">
    <property type="entry name" value="MFS general substrate transporter like domains"/>
    <property type="match status" value="1"/>
</dbReference>
<keyword evidence="7" id="KW-0732">Signal</keyword>
<feature type="transmembrane region" description="Helical" evidence="6">
    <location>
        <begin position="223"/>
        <end position="247"/>
    </location>
</feature>
<reference evidence="8 9" key="1">
    <citation type="submission" date="2019-08" db="EMBL/GenBank/DDBJ databases">
        <authorList>
            <person name="Wang G."/>
            <person name="Xu Z."/>
        </authorList>
    </citation>
    <scope>NUCLEOTIDE SEQUENCE [LARGE SCALE GENOMIC DNA]</scope>
    <source>
        <strain evidence="8 9">ZX</strain>
    </source>
</reference>
<organism evidence="8 9">
    <name type="scientific">Sphingomonas montanisoli</name>
    <dbReference type="NCBI Taxonomy" id="2606412"/>
    <lineage>
        <taxon>Bacteria</taxon>
        <taxon>Pseudomonadati</taxon>
        <taxon>Pseudomonadota</taxon>
        <taxon>Alphaproteobacteria</taxon>
        <taxon>Sphingomonadales</taxon>
        <taxon>Sphingomonadaceae</taxon>
        <taxon>Sphingomonas</taxon>
    </lineage>
</organism>
<evidence type="ECO:0000256" key="4">
    <source>
        <dbReference type="ARBA" id="ARBA00022989"/>
    </source>
</evidence>
<feature type="transmembrane region" description="Helical" evidence="6">
    <location>
        <begin position="95"/>
        <end position="111"/>
    </location>
</feature>
<feature type="transmembrane region" description="Helical" evidence="6">
    <location>
        <begin position="134"/>
        <end position="157"/>
    </location>
</feature>
<dbReference type="InterPro" id="IPR044770">
    <property type="entry name" value="MFS_spinster-like"/>
</dbReference>
<feature type="transmembrane region" description="Helical" evidence="6">
    <location>
        <begin position="379"/>
        <end position="399"/>
    </location>
</feature>
<feature type="transmembrane region" description="Helical" evidence="6">
    <location>
        <begin position="347"/>
        <end position="367"/>
    </location>
</feature>
<dbReference type="Proteomes" id="UP000322077">
    <property type="component" value="Unassembled WGS sequence"/>
</dbReference>
<protein>
    <submittedName>
        <fullName evidence="8">MFS transporter</fullName>
    </submittedName>
</protein>
<dbReference type="InterPro" id="IPR011701">
    <property type="entry name" value="MFS"/>
</dbReference>
<feature type="chain" id="PRO_5022752640" evidence="7">
    <location>
        <begin position="27"/>
        <end position="507"/>
    </location>
</feature>
<feature type="transmembrane region" description="Helical" evidence="6">
    <location>
        <begin position="472"/>
        <end position="493"/>
    </location>
</feature>
<evidence type="ECO:0000256" key="5">
    <source>
        <dbReference type="ARBA" id="ARBA00023136"/>
    </source>
</evidence>
<feature type="signal peptide" evidence="7">
    <location>
        <begin position="1"/>
        <end position="26"/>
    </location>
</feature>
<sequence>MCRSRRRSRPRSARCGLPCSSSLVLACQTMRGGVTRPLPIGQAALRFCACPPCLFGNCARTPHSIACAPERRRFDASERRAMTPDRAPSMSRGRAWFGLALLTAMMTLNQIDRRVASLVIEPLKAEFGLTDSQLGMLTGLAFGMVYAITAIPLGLLADRMSRRNLLAIVLALWSALTALAGLANSYAHLLLARVGVGAAEAGASPTAVSMITDMFPRERRATAVAIFQTGISLGSFLCFLVGAWIVAEYGWRMAFVAAGLPGIPLAIAYLFFLREPERGAQEAKKFDFSGNWRQRLADAFGFIRRDGRVMCIIVGAALLAAANTGVLGWFAPFLMREHDLDIKQAGLVIALGSGVCGGIGLIFTGTITDRLAKGDPGRMMFLCAVAAGITGLFSVWAVLAATVGMTIAAIMGYSLFCYAFLGISYAALLNLTPPHYRGTVIAIEMVMANLLGYGGGPYVVGVLSDLYGGEHSLRWAMLTLNLFYLAGVLCFFFGSAIDRRKVAAVAV</sequence>
<feature type="transmembrane region" description="Helical" evidence="6">
    <location>
        <begin position="253"/>
        <end position="272"/>
    </location>
</feature>
<name>A0A5D9CGZ1_9SPHN</name>
<dbReference type="SUPFAM" id="SSF103473">
    <property type="entry name" value="MFS general substrate transporter"/>
    <property type="match status" value="1"/>
</dbReference>
<proteinExistence type="predicted"/>
<accession>A0A5D9CGZ1</accession>
<keyword evidence="3 6" id="KW-0812">Transmembrane</keyword>
<keyword evidence="5 6" id="KW-0472">Membrane</keyword>
<dbReference type="EMBL" id="VTOU01000001">
    <property type="protein sequence ID" value="TZG29381.1"/>
    <property type="molecule type" value="Genomic_DNA"/>
</dbReference>
<evidence type="ECO:0000256" key="7">
    <source>
        <dbReference type="SAM" id="SignalP"/>
    </source>
</evidence>
<keyword evidence="2" id="KW-0813">Transport</keyword>
<evidence type="ECO:0000256" key="1">
    <source>
        <dbReference type="ARBA" id="ARBA00004141"/>
    </source>
</evidence>
<evidence type="ECO:0000313" key="8">
    <source>
        <dbReference type="EMBL" id="TZG29381.1"/>
    </source>
</evidence>
<feature type="transmembrane region" description="Helical" evidence="6">
    <location>
        <begin position="189"/>
        <end position="211"/>
    </location>
</feature>
<dbReference type="GO" id="GO:0022857">
    <property type="term" value="F:transmembrane transporter activity"/>
    <property type="evidence" value="ECO:0007669"/>
    <property type="project" value="InterPro"/>
</dbReference>
<dbReference type="GO" id="GO:0016020">
    <property type="term" value="C:membrane"/>
    <property type="evidence" value="ECO:0007669"/>
    <property type="project" value="UniProtKB-SubCell"/>
</dbReference>
<dbReference type="PANTHER" id="PTHR23505">
    <property type="entry name" value="SPINSTER"/>
    <property type="match status" value="1"/>
</dbReference>
<evidence type="ECO:0000256" key="2">
    <source>
        <dbReference type="ARBA" id="ARBA00022448"/>
    </source>
</evidence>
<gene>
    <name evidence="8" type="ORF">FYJ91_04455</name>
</gene>
<evidence type="ECO:0000256" key="3">
    <source>
        <dbReference type="ARBA" id="ARBA00022692"/>
    </source>
</evidence>
<feature type="transmembrane region" description="Helical" evidence="6">
    <location>
        <begin position="164"/>
        <end position="183"/>
    </location>
</feature>
<dbReference type="PANTHER" id="PTHR23505:SF79">
    <property type="entry name" value="PROTEIN SPINSTER"/>
    <property type="match status" value="1"/>
</dbReference>
<dbReference type="AlphaFoldDB" id="A0A5D9CGZ1"/>
<feature type="transmembrane region" description="Helical" evidence="6">
    <location>
        <begin position="405"/>
        <end position="428"/>
    </location>
</feature>
<feature type="transmembrane region" description="Helical" evidence="6">
    <location>
        <begin position="440"/>
        <end position="460"/>
    </location>
</feature>
<dbReference type="Pfam" id="PF07690">
    <property type="entry name" value="MFS_1"/>
    <property type="match status" value="1"/>
</dbReference>
<comment type="caution">
    <text evidence="8">The sequence shown here is derived from an EMBL/GenBank/DDBJ whole genome shotgun (WGS) entry which is preliminary data.</text>
</comment>